<feature type="chain" id="PRO_5004215137" evidence="2">
    <location>
        <begin position="23"/>
        <end position="318"/>
    </location>
</feature>
<accession>Q2SKI0</accession>
<dbReference type="KEGG" id="hch:HCH_02010"/>
<dbReference type="InterPro" id="IPR005064">
    <property type="entry name" value="BUG"/>
</dbReference>
<protein>
    <submittedName>
        <fullName evidence="3">Uncharacterized protein conserved in bacteria</fullName>
    </submittedName>
</protein>
<gene>
    <name evidence="3" type="ordered locus">HCH_02010</name>
</gene>
<name>Q2SKI0_HAHCH</name>
<dbReference type="Pfam" id="PF03401">
    <property type="entry name" value="TctC"/>
    <property type="match status" value="1"/>
</dbReference>
<dbReference type="RefSeq" id="WP_011395915.1">
    <property type="nucleotide sequence ID" value="NC_007645.1"/>
</dbReference>
<dbReference type="CDD" id="cd07012">
    <property type="entry name" value="PBP2_Bug_TTT"/>
    <property type="match status" value="1"/>
</dbReference>
<keyword evidence="4" id="KW-1185">Reference proteome</keyword>
<dbReference type="Gene3D" id="3.40.190.10">
    <property type="entry name" value="Periplasmic binding protein-like II"/>
    <property type="match status" value="1"/>
</dbReference>
<proteinExistence type="inferred from homology"/>
<dbReference type="Proteomes" id="UP000000238">
    <property type="component" value="Chromosome"/>
</dbReference>
<reference evidence="3 4" key="1">
    <citation type="journal article" date="2005" name="Nucleic Acids Res.">
        <title>Genomic blueprint of Hahella chejuensis, a marine microbe producing an algicidal agent.</title>
        <authorList>
            <person name="Jeong H."/>
            <person name="Yim J.H."/>
            <person name="Lee C."/>
            <person name="Choi S.-H."/>
            <person name="Park Y.K."/>
            <person name="Yoon S.H."/>
            <person name="Hur C.-G."/>
            <person name="Kang H.-Y."/>
            <person name="Kim D."/>
            <person name="Lee H.H."/>
            <person name="Park K.H."/>
            <person name="Park S.-H."/>
            <person name="Park H.-S."/>
            <person name="Lee H.K."/>
            <person name="Oh T.K."/>
            <person name="Kim J.F."/>
        </authorList>
    </citation>
    <scope>NUCLEOTIDE SEQUENCE [LARGE SCALE GENOMIC DNA]</scope>
    <source>
        <strain evidence="3 4">KCTC 2396</strain>
    </source>
</reference>
<dbReference type="PANTHER" id="PTHR42928:SF3">
    <property type="entry name" value="UPF0065 PROTEIN YFLP"/>
    <property type="match status" value="1"/>
</dbReference>
<feature type="signal peptide" evidence="2">
    <location>
        <begin position="1"/>
        <end position="22"/>
    </location>
</feature>
<comment type="similarity">
    <text evidence="1">Belongs to the UPF0065 (bug) family.</text>
</comment>
<dbReference type="EMBL" id="CP000155">
    <property type="protein sequence ID" value="ABC28844.1"/>
    <property type="molecule type" value="Genomic_DNA"/>
</dbReference>
<dbReference type="OrthoDB" id="9780943at2"/>
<dbReference type="STRING" id="349521.HCH_02010"/>
<dbReference type="InterPro" id="IPR042100">
    <property type="entry name" value="Bug_dom1"/>
</dbReference>
<organism evidence="3 4">
    <name type="scientific">Hahella chejuensis (strain KCTC 2396)</name>
    <dbReference type="NCBI Taxonomy" id="349521"/>
    <lineage>
        <taxon>Bacteria</taxon>
        <taxon>Pseudomonadati</taxon>
        <taxon>Pseudomonadota</taxon>
        <taxon>Gammaproteobacteria</taxon>
        <taxon>Oceanospirillales</taxon>
        <taxon>Hahellaceae</taxon>
        <taxon>Hahella</taxon>
    </lineage>
</organism>
<dbReference type="Gene3D" id="3.40.190.150">
    <property type="entry name" value="Bordetella uptake gene, domain 1"/>
    <property type="match status" value="1"/>
</dbReference>
<dbReference type="PIRSF" id="PIRSF017082">
    <property type="entry name" value="YflP"/>
    <property type="match status" value="1"/>
</dbReference>
<dbReference type="AlphaFoldDB" id="Q2SKI0"/>
<dbReference type="PANTHER" id="PTHR42928">
    <property type="entry name" value="TRICARBOXYLATE-BINDING PROTEIN"/>
    <property type="match status" value="1"/>
</dbReference>
<dbReference type="HOGENOM" id="CLU_045683_1_0_6"/>
<dbReference type="SUPFAM" id="SSF53850">
    <property type="entry name" value="Periplasmic binding protein-like II"/>
    <property type="match status" value="1"/>
</dbReference>
<evidence type="ECO:0000313" key="4">
    <source>
        <dbReference type="Proteomes" id="UP000000238"/>
    </source>
</evidence>
<keyword evidence="2" id="KW-0732">Signal</keyword>
<evidence type="ECO:0000256" key="1">
    <source>
        <dbReference type="ARBA" id="ARBA00006987"/>
    </source>
</evidence>
<sequence>MSVLKRLPWLAFFFAFSLFAGAKELAFLIPGGEGGGWDTTARETGATMKTIGLVDGVSFTNLSGGGGGRALDDLVRNAPKYSETLMVQSTPLILRSLTGVIDKDFRDITPIATVIAEYQVVAVKADSPIQSVSQLAELIRSQAAKNPIIGGSSKESLDHITAALLFKSAGIGIDQMRYVPSDGGGDALEKLYKEVGVALVTGLGEVVNDYKSGKLRLLGVTSDERLEGFDIPTMKEQGYDLVFANWRGFFAAPGMSSADIAQYADMLEKLSQTDQWKQVRSKYGWSNFYHRGDAMQRFLENQEKDIREVLLSLGVKVR</sequence>
<evidence type="ECO:0000256" key="2">
    <source>
        <dbReference type="SAM" id="SignalP"/>
    </source>
</evidence>
<evidence type="ECO:0000313" key="3">
    <source>
        <dbReference type="EMBL" id="ABC28844.1"/>
    </source>
</evidence>
<dbReference type="eggNOG" id="COG3181">
    <property type="taxonomic scope" value="Bacteria"/>
</dbReference>